<dbReference type="Pfam" id="PF05721">
    <property type="entry name" value="PhyH"/>
    <property type="match status" value="1"/>
</dbReference>
<name>A0A381NWZ2_9ZZZZ</name>
<dbReference type="AlphaFoldDB" id="A0A381NWZ2"/>
<evidence type="ECO:0008006" key="3">
    <source>
        <dbReference type="Google" id="ProtNLM"/>
    </source>
</evidence>
<protein>
    <recommendedName>
        <fullName evidence="3">Fe2OG dioxygenase domain-containing protein</fullName>
    </recommendedName>
</protein>
<evidence type="ECO:0000313" key="2">
    <source>
        <dbReference type="EMBL" id="SUZ59131.1"/>
    </source>
</evidence>
<organism evidence="2">
    <name type="scientific">marine metagenome</name>
    <dbReference type="NCBI Taxonomy" id="408172"/>
    <lineage>
        <taxon>unclassified sequences</taxon>
        <taxon>metagenomes</taxon>
        <taxon>ecological metagenomes</taxon>
    </lineage>
</organism>
<feature type="region of interest" description="Disordered" evidence="1">
    <location>
        <begin position="184"/>
        <end position="210"/>
    </location>
</feature>
<dbReference type="Gene3D" id="2.60.120.620">
    <property type="entry name" value="q2cbj1_9rhob like domain"/>
    <property type="match status" value="1"/>
</dbReference>
<reference evidence="2" key="1">
    <citation type="submission" date="2018-05" db="EMBL/GenBank/DDBJ databases">
        <authorList>
            <person name="Lanie J.A."/>
            <person name="Ng W.-L."/>
            <person name="Kazmierczak K.M."/>
            <person name="Andrzejewski T.M."/>
            <person name="Davidsen T.M."/>
            <person name="Wayne K.J."/>
            <person name="Tettelin H."/>
            <person name="Glass J.I."/>
            <person name="Rusch D."/>
            <person name="Podicherti R."/>
            <person name="Tsui H.-C.T."/>
            <person name="Winkler M.E."/>
        </authorList>
    </citation>
    <scope>NUCLEOTIDE SEQUENCE</scope>
</reference>
<proteinExistence type="predicted"/>
<evidence type="ECO:0000256" key="1">
    <source>
        <dbReference type="SAM" id="MobiDB-lite"/>
    </source>
</evidence>
<sequence>MKQRTSEWDFNKNTKKGQNYLVNKKEINQFNSQGYLVLKDVLTEKEMQSIDPIFDHFISGKEQKKMKRDFCDMSQPYGTPFEEFQLINAMLPGKYMPSFKENIFYKIAKDISSQLYKNGKAEMDYEQFLAKKPSKKGAEFSMHQDLGYWPKTKNTWTATFSLALSDADVINGCLHVIPGSNKEAELRKHKPKSYSKGEKKPNSERDDSHTLVIESSPNDKVIYLPLKRGDITIHDEKIVHGSGGNHSNEWRKTYIIAFRDSETIKKERLIGFTHSHNDKVDWEKVISI</sequence>
<dbReference type="InterPro" id="IPR008775">
    <property type="entry name" value="Phytyl_CoA_dOase-like"/>
</dbReference>
<accession>A0A381NWZ2</accession>
<dbReference type="EMBL" id="UINC01000665">
    <property type="protein sequence ID" value="SUZ59131.1"/>
    <property type="molecule type" value="Genomic_DNA"/>
</dbReference>
<dbReference type="SUPFAM" id="SSF51197">
    <property type="entry name" value="Clavaminate synthase-like"/>
    <property type="match status" value="1"/>
</dbReference>
<dbReference type="PANTHER" id="PTHR20883:SF46">
    <property type="entry name" value="PHYTANOYL-COA HYDROXYLASE"/>
    <property type="match status" value="1"/>
</dbReference>
<dbReference type="PANTHER" id="PTHR20883">
    <property type="entry name" value="PHYTANOYL-COA DIOXYGENASE DOMAIN CONTAINING 1"/>
    <property type="match status" value="1"/>
</dbReference>
<feature type="compositionally biased region" description="Basic and acidic residues" evidence="1">
    <location>
        <begin position="195"/>
        <end position="209"/>
    </location>
</feature>
<gene>
    <name evidence="2" type="ORF">METZ01_LOCUS11985</name>
</gene>